<feature type="region of interest" description="Disordered" evidence="1">
    <location>
        <begin position="1"/>
        <end position="35"/>
    </location>
</feature>
<evidence type="ECO:0000256" key="2">
    <source>
        <dbReference type="SAM" id="Phobius"/>
    </source>
</evidence>
<organism evidence="3 4">
    <name type="scientific">Cellulomonas persica</name>
    <dbReference type="NCBI Taxonomy" id="76861"/>
    <lineage>
        <taxon>Bacteria</taxon>
        <taxon>Bacillati</taxon>
        <taxon>Actinomycetota</taxon>
        <taxon>Actinomycetes</taxon>
        <taxon>Micrococcales</taxon>
        <taxon>Cellulomonadaceae</taxon>
        <taxon>Cellulomonas</taxon>
    </lineage>
</organism>
<feature type="transmembrane region" description="Helical" evidence="2">
    <location>
        <begin position="281"/>
        <end position="299"/>
    </location>
</feature>
<feature type="transmembrane region" description="Helical" evidence="2">
    <location>
        <begin position="83"/>
        <end position="105"/>
    </location>
</feature>
<dbReference type="EMBL" id="BJUA01000002">
    <property type="protein sequence ID" value="GEK16750.1"/>
    <property type="molecule type" value="Genomic_DNA"/>
</dbReference>
<sequence length="472" mass="47778">MTPTPAAAPPPGRPAPRARAAAPRPAVPGTGVPGHGLPAVTTAGGVLVAPAAGSSVLAPTGTVGAPVTVVRGRFSRTPARMRLAATVGVLASLLVALVGLATGLAQSHALSAAADDTAQQVRTLEVRNDLVAADATATNAFLVGGREPVEQRVRYDTSIADATAGLVAVAGASASDAAGLGPVSTGVATYSGLVEQARANNRQGFPVGAAYLETASQELRTSALPGLDEVVRMNDERASDAFAVAQRAMFVVLVLVVALVALVAVQVWLARRTHRRLNGGLVLATGVLLAGGVLLGGSLNSGAATVDDVQAGSYTRTMAVARAYSLANDAKAMESFTLIKRGSGQAYEESYAAAVDEARRLLADGGVDAQVVATFEDWAATHTEIRTLDDGGDWDGAVALATSNEPGSPNATFDVFSDTAQAAVATDGQQADDALHDAARASSRVAWVALVAGLVAAVCVAMGFSARLKEYR</sequence>
<protein>
    <recommendedName>
        <fullName evidence="5">Chemotaxis methyl-accepting receptor HlyB-like 4HB MCP domain-containing protein</fullName>
    </recommendedName>
</protein>
<dbReference type="OrthoDB" id="3218196at2"/>
<feature type="compositionally biased region" description="Pro residues" evidence="1">
    <location>
        <begin position="1"/>
        <end position="14"/>
    </location>
</feature>
<evidence type="ECO:0000313" key="3">
    <source>
        <dbReference type="EMBL" id="GEK16750.1"/>
    </source>
</evidence>
<keyword evidence="2" id="KW-0472">Membrane</keyword>
<feature type="transmembrane region" description="Helical" evidence="2">
    <location>
        <begin position="248"/>
        <end position="269"/>
    </location>
</feature>
<evidence type="ECO:0000313" key="4">
    <source>
        <dbReference type="Proteomes" id="UP000321386"/>
    </source>
</evidence>
<name>A0A510UU87_9CELL</name>
<gene>
    <name evidence="3" type="ORF">CPE01_04830</name>
</gene>
<keyword evidence="2" id="KW-0812">Transmembrane</keyword>
<dbReference type="AlphaFoldDB" id="A0A510UU87"/>
<comment type="caution">
    <text evidence="3">The sequence shown here is derived from an EMBL/GenBank/DDBJ whole genome shotgun (WGS) entry which is preliminary data.</text>
</comment>
<feature type="transmembrane region" description="Helical" evidence="2">
    <location>
        <begin position="445"/>
        <end position="466"/>
    </location>
</feature>
<keyword evidence="4" id="KW-1185">Reference proteome</keyword>
<evidence type="ECO:0000256" key="1">
    <source>
        <dbReference type="SAM" id="MobiDB-lite"/>
    </source>
</evidence>
<dbReference type="RefSeq" id="WP_146805050.1">
    <property type="nucleotide sequence ID" value="NZ_BJUA01000002.1"/>
</dbReference>
<evidence type="ECO:0008006" key="5">
    <source>
        <dbReference type="Google" id="ProtNLM"/>
    </source>
</evidence>
<feature type="compositionally biased region" description="Low complexity" evidence="1">
    <location>
        <begin position="15"/>
        <end position="30"/>
    </location>
</feature>
<dbReference type="Proteomes" id="UP000321386">
    <property type="component" value="Unassembled WGS sequence"/>
</dbReference>
<proteinExistence type="predicted"/>
<accession>A0A510UU87</accession>
<reference evidence="3 4" key="1">
    <citation type="submission" date="2019-07" db="EMBL/GenBank/DDBJ databases">
        <title>Whole genome shotgun sequence of Cellulomonas persica NBRC 101101.</title>
        <authorList>
            <person name="Hosoyama A."/>
            <person name="Uohara A."/>
            <person name="Ohji S."/>
            <person name="Ichikawa N."/>
        </authorList>
    </citation>
    <scope>NUCLEOTIDE SEQUENCE [LARGE SCALE GENOMIC DNA]</scope>
    <source>
        <strain evidence="3 4">NBRC 101101</strain>
    </source>
</reference>
<keyword evidence="2" id="KW-1133">Transmembrane helix</keyword>